<keyword evidence="1" id="KW-0472">Membrane</keyword>
<evidence type="ECO:0000313" key="2">
    <source>
        <dbReference type="EMBL" id="JAS18277.1"/>
    </source>
</evidence>
<dbReference type="EMBL" id="GEDC01019021">
    <property type="protein sequence ID" value="JAS18277.1"/>
    <property type="molecule type" value="Transcribed_RNA"/>
</dbReference>
<accession>A0A1B6CXS8</accession>
<feature type="transmembrane region" description="Helical" evidence="1">
    <location>
        <begin position="30"/>
        <end position="47"/>
    </location>
</feature>
<keyword evidence="1" id="KW-0812">Transmembrane</keyword>
<gene>
    <name evidence="2" type="ORF">g.3806</name>
</gene>
<organism evidence="2">
    <name type="scientific">Clastoptera arizonana</name>
    <name type="common">Arizona spittle bug</name>
    <dbReference type="NCBI Taxonomy" id="38151"/>
    <lineage>
        <taxon>Eukaryota</taxon>
        <taxon>Metazoa</taxon>
        <taxon>Ecdysozoa</taxon>
        <taxon>Arthropoda</taxon>
        <taxon>Hexapoda</taxon>
        <taxon>Insecta</taxon>
        <taxon>Pterygota</taxon>
        <taxon>Neoptera</taxon>
        <taxon>Paraneoptera</taxon>
        <taxon>Hemiptera</taxon>
        <taxon>Auchenorrhyncha</taxon>
        <taxon>Cercopoidea</taxon>
        <taxon>Clastopteridae</taxon>
        <taxon>Clastoptera</taxon>
    </lineage>
</organism>
<proteinExistence type="predicted"/>
<sequence>MVFRLKMPVIVKSTCCGLCSLKRGCIILELIHMAGSVVFLILAPFGISTTRSAFTTYFLLRIAVECIEMLFGLILIVAVIGSVPELIVCWLFTNISLECVQILLCVFDAINTESMKVKIAEPILRGIDL</sequence>
<dbReference type="AlphaFoldDB" id="A0A1B6CXS8"/>
<feature type="transmembrane region" description="Helical" evidence="1">
    <location>
        <begin position="59"/>
        <end position="81"/>
    </location>
</feature>
<name>A0A1B6CXS8_9HEMI</name>
<evidence type="ECO:0000256" key="1">
    <source>
        <dbReference type="SAM" id="Phobius"/>
    </source>
</evidence>
<protein>
    <submittedName>
        <fullName evidence="2">Uncharacterized protein</fullName>
    </submittedName>
</protein>
<reference evidence="2" key="1">
    <citation type="submission" date="2015-12" db="EMBL/GenBank/DDBJ databases">
        <title>De novo transcriptome assembly of four potential Pierce s Disease insect vectors from Arizona vineyards.</title>
        <authorList>
            <person name="Tassone E.E."/>
        </authorList>
    </citation>
    <scope>NUCLEOTIDE SEQUENCE</scope>
</reference>
<keyword evidence="1" id="KW-1133">Transmembrane helix</keyword>